<evidence type="ECO:0000313" key="1">
    <source>
        <dbReference type="Proteomes" id="UP000887563"/>
    </source>
</evidence>
<sequence>MLVGLHPYEFIEPESGIFEFTLVDQLKNKWQAAIDKSIPLFLHYFEPDREVICIAIVNGICNSILKLPNIPKNINEMIIIRCWLEKLFNCAFGYASFYKSIFNPEMINILFDNDKTIPLQIGLKRALLWTNNKIFENALKFSLNHLSISESLSIDLDATSEQYTDILFNTLINEGNKFPKISLKFPAINLYNLIVKVSFWVIMYNWGDTLKFIFLLKIDCRLV</sequence>
<accession>A0A914M2Z8</accession>
<keyword evidence="1" id="KW-1185">Reference proteome</keyword>
<organism evidence="1 2">
    <name type="scientific">Meloidogyne incognita</name>
    <name type="common">Southern root-knot nematode worm</name>
    <name type="synonym">Oxyuris incognita</name>
    <dbReference type="NCBI Taxonomy" id="6306"/>
    <lineage>
        <taxon>Eukaryota</taxon>
        <taxon>Metazoa</taxon>
        <taxon>Ecdysozoa</taxon>
        <taxon>Nematoda</taxon>
        <taxon>Chromadorea</taxon>
        <taxon>Rhabditida</taxon>
        <taxon>Tylenchina</taxon>
        <taxon>Tylenchomorpha</taxon>
        <taxon>Tylenchoidea</taxon>
        <taxon>Meloidogynidae</taxon>
        <taxon>Meloidogyninae</taxon>
        <taxon>Meloidogyne</taxon>
        <taxon>Meloidogyne incognita group</taxon>
    </lineage>
</organism>
<reference evidence="2" key="1">
    <citation type="submission" date="2022-11" db="UniProtKB">
        <authorList>
            <consortium name="WormBaseParasite"/>
        </authorList>
    </citation>
    <scope>IDENTIFICATION</scope>
</reference>
<dbReference type="AlphaFoldDB" id="A0A914M2Z8"/>
<proteinExistence type="predicted"/>
<dbReference type="WBParaSite" id="Minc3s01216g21789">
    <property type="protein sequence ID" value="Minc3s01216g21789"/>
    <property type="gene ID" value="Minc3s01216g21789"/>
</dbReference>
<evidence type="ECO:0000313" key="2">
    <source>
        <dbReference type="WBParaSite" id="Minc3s01216g21789"/>
    </source>
</evidence>
<protein>
    <submittedName>
        <fullName evidence="2">Uncharacterized protein</fullName>
    </submittedName>
</protein>
<name>A0A914M2Z8_MELIC</name>
<dbReference type="Proteomes" id="UP000887563">
    <property type="component" value="Unplaced"/>
</dbReference>